<keyword evidence="1" id="KW-1133">Transmembrane helix</keyword>
<keyword evidence="1" id="KW-0472">Membrane</keyword>
<dbReference type="PANTHER" id="PTHR37471:SF1">
    <property type="entry name" value="AB HYDROLASE-1 DOMAIN-CONTAINING PROTEIN"/>
    <property type="match status" value="1"/>
</dbReference>
<keyword evidence="3" id="KW-1185">Reference proteome</keyword>
<gene>
    <name evidence="2" type="ORF">N8I77_005149</name>
</gene>
<dbReference type="EMBL" id="JAUJFL010000002">
    <property type="protein sequence ID" value="KAK2611826.1"/>
    <property type="molecule type" value="Genomic_DNA"/>
</dbReference>
<dbReference type="PANTHER" id="PTHR37471">
    <property type="entry name" value="UNNAMED PRODUCT"/>
    <property type="match status" value="1"/>
</dbReference>
<proteinExistence type="predicted"/>
<organism evidence="2 3">
    <name type="scientific">Phomopsis amygdali</name>
    <name type="common">Fusicoccum amygdali</name>
    <dbReference type="NCBI Taxonomy" id="1214568"/>
    <lineage>
        <taxon>Eukaryota</taxon>
        <taxon>Fungi</taxon>
        <taxon>Dikarya</taxon>
        <taxon>Ascomycota</taxon>
        <taxon>Pezizomycotina</taxon>
        <taxon>Sordariomycetes</taxon>
        <taxon>Sordariomycetidae</taxon>
        <taxon>Diaporthales</taxon>
        <taxon>Diaporthaceae</taxon>
        <taxon>Diaporthe</taxon>
    </lineage>
</organism>
<sequence>MIVNNSWPEYLGIRLVILLMRDLGLLCLGYFFIVFALGGVIAIAHPVSIAIEALGAIEILFYVSFFLPYRFFLQSHRPYKPTPLTRQERTKLFYKGVSLIPDAEQFIRKWTNNAHLEDIRIDNVKDWLLWALFETENIRDIGHDTHDELDEYIEHIRQQLGLDLKPEMLPISTRVTSQVLPPTSELCQSIATITAQIRKKDPGAWNDFVLVTSSYGTMLVKGLVEHPDFGPRISGNVLCDPVALLLHLPDVAFNFTRRTPGRSRRGRPGRANEWEITWASATEAGTAYSLARRFCWRECALWREDIMPSMRDAENGQYGRGHQNEQSLSCKGMRTTVIQGGEDCIAAAKNVAAYVYSGRVTYDYFDTQAWNQYQWNGTEEIELVFLDGKDHGQGMMVPRPSKKIRQVIEGYCRRALQAPVRPTTFTSIYDEDPQGKF</sequence>
<dbReference type="Proteomes" id="UP001265746">
    <property type="component" value="Unassembled WGS sequence"/>
</dbReference>
<dbReference type="AlphaFoldDB" id="A0AAD9SNJ0"/>
<accession>A0AAD9SNJ0</accession>
<keyword evidence="1" id="KW-0812">Transmembrane</keyword>
<reference evidence="2" key="1">
    <citation type="submission" date="2023-06" db="EMBL/GenBank/DDBJ databases">
        <authorList>
            <person name="Noh H."/>
        </authorList>
    </citation>
    <scope>NUCLEOTIDE SEQUENCE</scope>
    <source>
        <strain evidence="2">DUCC20226</strain>
    </source>
</reference>
<protein>
    <submittedName>
        <fullName evidence="2">Uncharacterized protein</fullName>
    </submittedName>
</protein>
<feature type="transmembrane region" description="Helical" evidence="1">
    <location>
        <begin position="49"/>
        <end position="72"/>
    </location>
</feature>
<comment type="caution">
    <text evidence="2">The sequence shown here is derived from an EMBL/GenBank/DDBJ whole genome shotgun (WGS) entry which is preliminary data.</text>
</comment>
<feature type="transmembrane region" description="Helical" evidence="1">
    <location>
        <begin position="23"/>
        <end position="43"/>
    </location>
</feature>
<evidence type="ECO:0000256" key="1">
    <source>
        <dbReference type="SAM" id="Phobius"/>
    </source>
</evidence>
<name>A0AAD9SNJ0_PHOAM</name>
<evidence type="ECO:0000313" key="3">
    <source>
        <dbReference type="Proteomes" id="UP001265746"/>
    </source>
</evidence>
<evidence type="ECO:0000313" key="2">
    <source>
        <dbReference type="EMBL" id="KAK2611826.1"/>
    </source>
</evidence>